<dbReference type="EMBL" id="JMQA01000029">
    <property type="protein sequence ID" value="KFN08324.1"/>
    <property type="molecule type" value="Genomic_DNA"/>
</dbReference>
<proteinExistence type="predicted"/>
<comment type="caution">
    <text evidence="1">The sequence shown here is derived from an EMBL/GenBank/DDBJ whole genome shotgun (WGS) entry which is preliminary data.</text>
</comment>
<dbReference type="Proteomes" id="UP000029278">
    <property type="component" value="Unassembled WGS sequence"/>
</dbReference>
<evidence type="ECO:0000313" key="2">
    <source>
        <dbReference type="Proteomes" id="UP000029278"/>
    </source>
</evidence>
<evidence type="ECO:0000313" key="1">
    <source>
        <dbReference type="EMBL" id="KFN08324.1"/>
    </source>
</evidence>
<name>A0A090ZAL5_PAEMA</name>
<dbReference type="HOGENOM" id="CLU_2274570_0_0_9"/>
<dbReference type="STRING" id="44252.DJ90_1531"/>
<dbReference type="GeneID" id="77012511"/>
<dbReference type="RefSeq" id="WP_036623270.1">
    <property type="nucleotide sequence ID" value="NZ_BGML01000003.1"/>
</dbReference>
<gene>
    <name evidence="1" type="ORF">DJ90_1531</name>
</gene>
<protein>
    <submittedName>
        <fullName evidence="1">AAA ATPase domain protein</fullName>
    </submittedName>
</protein>
<reference evidence="1 2" key="1">
    <citation type="submission" date="2014-04" db="EMBL/GenBank/DDBJ databases">
        <authorList>
            <person name="Bishop-Lilly K.A."/>
            <person name="Broomall S.M."/>
            <person name="Chain P.S."/>
            <person name="Chertkov O."/>
            <person name="Coyne S.R."/>
            <person name="Daligault H.E."/>
            <person name="Davenport K.W."/>
            <person name="Erkkila T."/>
            <person name="Frey K.G."/>
            <person name="Gibbons H.S."/>
            <person name="Gu W."/>
            <person name="Jaissle J."/>
            <person name="Johnson S.L."/>
            <person name="Koroleva G.I."/>
            <person name="Ladner J.T."/>
            <person name="Lo C.-C."/>
            <person name="Minogue T.D."/>
            <person name="Munk C."/>
            <person name="Palacios G.F."/>
            <person name="Redden C.L."/>
            <person name="Rosenzweig C.N."/>
            <person name="Scholz M.B."/>
            <person name="Teshima H."/>
            <person name="Xu Y."/>
        </authorList>
    </citation>
    <scope>NUCLEOTIDE SEQUENCE [LARGE SCALE GENOMIC DNA]</scope>
    <source>
        <strain evidence="1 2">8244</strain>
    </source>
</reference>
<sequence>MIYPRSFKLLLVRVEIPTYIPPANPIKLAEQINELARCMPKSIIWMQNLCKRQNGLNWTTYNFFIDFFISISGCLNEGRPDLFSKKPFRRMLILEKASLLIE</sequence>
<dbReference type="AlphaFoldDB" id="A0A090ZAL5"/>
<organism evidence="1 2">
    <name type="scientific">Paenibacillus macerans</name>
    <name type="common">Bacillus macerans</name>
    <dbReference type="NCBI Taxonomy" id="44252"/>
    <lineage>
        <taxon>Bacteria</taxon>
        <taxon>Bacillati</taxon>
        <taxon>Bacillota</taxon>
        <taxon>Bacilli</taxon>
        <taxon>Bacillales</taxon>
        <taxon>Paenibacillaceae</taxon>
        <taxon>Paenibacillus</taxon>
    </lineage>
</organism>
<keyword evidence="2" id="KW-1185">Reference proteome</keyword>
<accession>A0A090ZAL5</accession>